<dbReference type="PROSITE" id="PS50075">
    <property type="entry name" value="CARRIER"/>
    <property type="match status" value="1"/>
</dbReference>
<proteinExistence type="predicted"/>
<dbReference type="GO" id="GO:0044550">
    <property type="term" value="P:secondary metabolite biosynthetic process"/>
    <property type="evidence" value="ECO:0007669"/>
    <property type="project" value="TreeGrafter"/>
</dbReference>
<dbReference type="GO" id="GO:0043041">
    <property type="term" value="P:amino acid activation for nonribosomal peptide biosynthetic process"/>
    <property type="evidence" value="ECO:0007669"/>
    <property type="project" value="TreeGrafter"/>
</dbReference>
<evidence type="ECO:0000256" key="1">
    <source>
        <dbReference type="ARBA" id="ARBA00001957"/>
    </source>
</evidence>
<dbReference type="Gene3D" id="3.30.559.10">
    <property type="entry name" value="Chloramphenicol acetyltransferase-like domain"/>
    <property type="match status" value="2"/>
</dbReference>
<evidence type="ECO:0000256" key="3">
    <source>
        <dbReference type="ARBA" id="ARBA00022553"/>
    </source>
</evidence>
<dbReference type="Gene3D" id="1.10.1200.10">
    <property type="entry name" value="ACP-like"/>
    <property type="match status" value="1"/>
</dbReference>
<sequence length="726" mass="81728">MPGQVRSGQIIGEREERMWFLQQQYPEMAHAHALVYRLLGRHSVERLREGLQEILKAPEYRVRYRFGDEGVLRRHDEMKVATPVLWRVQSSREAMEAILNLQETSWDLAEEAPLRCCLLLTPEATMLGLVAHRVLEAAVPTGWFQPFANFLQELETAPGGFDTGLVEMTDEEAEAAPRRDAETHHGTAAGDGDIRDLLLEAFRQALGAPEMMADDDFFDFGGHSLIATRIIGQLLNVHGIEVHLNDLFSYPTAAALAEHARRLLGSRQHEPSAPAAPDTPVPLALAQRSLWKVYEAFGFNEIFNIPFALRFLDPVNEPAFKRAFLDLLERHPGLRTLFVQRDGQVWQEVVPCNASSLYKWFWFSHETHLSELAVEASYRFDLARELPFRIRFMHDESSGQQVVSLLFHHIVLDEWSVNLMMEELEHAYRARVEGNVPSWQHQPPSFQAFALKQHAAGVSQAHLAYWTENLRDAPRGKPLPAPEASSVREEPSSSTGGWAEYKLAQDVSRGLYVLAKRNGASLFNVVYAAIAASIHYLGALDELVIGTSASGRNDADFFDTIGYFTTVVAHRIAFPPNLTLAGLITQVKGTINESMPYSDIPIDLVEEALNGGAEQGGDRMFEVFIQLHAKNKLNGAFRLQGGECIEFRQIDPEKSESLLGLQFEVLEEMIEGDESVRIMMSYRADHYGPEQVERIRLTVGETLARFARTPDDEVRLGRLEPRLVVS</sequence>
<dbReference type="Proteomes" id="UP000235803">
    <property type="component" value="Unassembled WGS sequence"/>
</dbReference>
<evidence type="ECO:0000256" key="2">
    <source>
        <dbReference type="ARBA" id="ARBA00022450"/>
    </source>
</evidence>
<dbReference type="InterPro" id="IPR036736">
    <property type="entry name" value="ACP-like_sf"/>
</dbReference>
<dbReference type="SUPFAM" id="SSF47336">
    <property type="entry name" value="ACP-like"/>
    <property type="match status" value="1"/>
</dbReference>
<dbReference type="InterPro" id="IPR023213">
    <property type="entry name" value="CAT-like_dom_sf"/>
</dbReference>
<comment type="caution">
    <text evidence="6">The sequence shown here is derived from an EMBL/GenBank/DDBJ whole genome shotgun (WGS) entry which is preliminary data.</text>
</comment>
<dbReference type="InterPro" id="IPR006162">
    <property type="entry name" value="Ppantetheine_attach_site"/>
</dbReference>
<accession>A0A2N7TZK9</accession>
<name>A0A2N7TZK9_9GAMM</name>
<dbReference type="InterPro" id="IPR020806">
    <property type="entry name" value="PKS_PP-bd"/>
</dbReference>
<evidence type="ECO:0000313" key="6">
    <source>
        <dbReference type="EMBL" id="PMR73620.1"/>
    </source>
</evidence>
<evidence type="ECO:0000259" key="5">
    <source>
        <dbReference type="PROSITE" id="PS50075"/>
    </source>
</evidence>
<keyword evidence="3" id="KW-0597">Phosphoprotein</keyword>
<keyword evidence="2" id="KW-0596">Phosphopantetheine</keyword>
<evidence type="ECO:0000256" key="4">
    <source>
        <dbReference type="SAM" id="MobiDB-lite"/>
    </source>
</evidence>
<dbReference type="OrthoDB" id="9757559at2"/>
<dbReference type="Pfam" id="PF00668">
    <property type="entry name" value="Condensation"/>
    <property type="match status" value="1"/>
</dbReference>
<gene>
    <name evidence="6" type="ORF">C1H69_16935</name>
</gene>
<dbReference type="EMBL" id="PNRF01000034">
    <property type="protein sequence ID" value="PMR73620.1"/>
    <property type="molecule type" value="Genomic_DNA"/>
</dbReference>
<comment type="cofactor">
    <cofactor evidence="1">
        <name>pantetheine 4'-phosphate</name>
        <dbReference type="ChEBI" id="CHEBI:47942"/>
    </cofactor>
</comment>
<keyword evidence="7" id="KW-1185">Reference proteome</keyword>
<dbReference type="GO" id="GO:0005737">
    <property type="term" value="C:cytoplasm"/>
    <property type="evidence" value="ECO:0007669"/>
    <property type="project" value="TreeGrafter"/>
</dbReference>
<dbReference type="GO" id="GO:0031177">
    <property type="term" value="F:phosphopantetheine binding"/>
    <property type="evidence" value="ECO:0007669"/>
    <property type="project" value="InterPro"/>
</dbReference>
<dbReference type="PROSITE" id="PS00012">
    <property type="entry name" value="PHOSPHOPANTETHEINE"/>
    <property type="match status" value="1"/>
</dbReference>
<dbReference type="PANTHER" id="PTHR45527">
    <property type="entry name" value="NONRIBOSOMAL PEPTIDE SYNTHETASE"/>
    <property type="match status" value="1"/>
</dbReference>
<dbReference type="SUPFAM" id="SSF52777">
    <property type="entry name" value="CoA-dependent acyltransferases"/>
    <property type="match status" value="3"/>
</dbReference>
<feature type="region of interest" description="Disordered" evidence="4">
    <location>
        <begin position="476"/>
        <end position="496"/>
    </location>
</feature>
<dbReference type="AlphaFoldDB" id="A0A2N7TZK9"/>
<dbReference type="InterPro" id="IPR009081">
    <property type="entry name" value="PP-bd_ACP"/>
</dbReference>
<dbReference type="SMART" id="SM00823">
    <property type="entry name" value="PKS_PP"/>
    <property type="match status" value="1"/>
</dbReference>
<dbReference type="InterPro" id="IPR001242">
    <property type="entry name" value="Condensation_dom"/>
</dbReference>
<protein>
    <submittedName>
        <fullName evidence="6">Condensation protein</fullName>
    </submittedName>
</protein>
<organism evidence="6 7">
    <name type="scientific">Billgrantia endophytica</name>
    <dbReference type="NCBI Taxonomy" id="2033802"/>
    <lineage>
        <taxon>Bacteria</taxon>
        <taxon>Pseudomonadati</taxon>
        <taxon>Pseudomonadota</taxon>
        <taxon>Gammaproteobacteria</taxon>
        <taxon>Oceanospirillales</taxon>
        <taxon>Halomonadaceae</taxon>
        <taxon>Billgrantia</taxon>
    </lineage>
</organism>
<feature type="domain" description="Carrier" evidence="5">
    <location>
        <begin position="189"/>
        <end position="264"/>
    </location>
</feature>
<dbReference type="Pfam" id="PF00550">
    <property type="entry name" value="PP-binding"/>
    <property type="match status" value="1"/>
</dbReference>
<dbReference type="PANTHER" id="PTHR45527:SF1">
    <property type="entry name" value="FATTY ACID SYNTHASE"/>
    <property type="match status" value="1"/>
</dbReference>
<evidence type="ECO:0000313" key="7">
    <source>
        <dbReference type="Proteomes" id="UP000235803"/>
    </source>
</evidence>
<dbReference type="Gene3D" id="3.30.559.30">
    <property type="entry name" value="Nonribosomal peptide synthetase, condensation domain"/>
    <property type="match status" value="1"/>
</dbReference>
<reference evidence="6 7" key="1">
    <citation type="submission" date="2018-01" db="EMBL/GenBank/DDBJ databases">
        <title>Halomonas endophytica sp. nov., isolated from storage liquid in the stems of Populus euphratica.</title>
        <authorList>
            <person name="Chen C."/>
        </authorList>
    </citation>
    <scope>NUCLEOTIDE SEQUENCE [LARGE SCALE GENOMIC DNA]</scope>
    <source>
        <strain evidence="6 7">MC28</strain>
    </source>
</reference>
<dbReference type="GO" id="GO:0003824">
    <property type="term" value="F:catalytic activity"/>
    <property type="evidence" value="ECO:0007669"/>
    <property type="project" value="InterPro"/>
</dbReference>